<name>A0A1D7Y843_9ACTN</name>
<dbReference type="Proteomes" id="UP000094960">
    <property type="component" value="Chromosome"/>
</dbReference>
<reference evidence="2" key="1">
    <citation type="submission" date="2016-09" db="EMBL/GenBank/DDBJ databases">
        <title>Streptomyces puniciscabiei strain:TW1S1 Genome sequencing and assembly.</title>
        <authorList>
            <person name="Kim M.-K."/>
            <person name="Kim S.B."/>
        </authorList>
    </citation>
    <scope>NUCLEOTIDE SEQUENCE [LARGE SCALE GENOMIC DNA]</scope>
    <source>
        <strain evidence="2">TW1S1</strain>
    </source>
</reference>
<sequence>MSLSAGLACLIVLIFALPGVAKIMALGPMPEPAAHAGFTPAAYRLIGALEPAGNPCGAHHRGDEFWRPVSLALHAGDRGP</sequence>
<evidence type="ECO:0000313" key="2">
    <source>
        <dbReference type="Proteomes" id="UP000094960"/>
    </source>
</evidence>
<accession>A0A1D7Y843</accession>
<protein>
    <submittedName>
        <fullName evidence="1">Uncharacterized protein</fullName>
    </submittedName>
</protein>
<keyword evidence="2" id="KW-1185">Reference proteome</keyword>
<dbReference type="KEGG" id="spun:BFF78_11780"/>
<dbReference type="EMBL" id="CP017248">
    <property type="protein sequence ID" value="AOR31640.1"/>
    <property type="molecule type" value="Genomic_DNA"/>
</dbReference>
<organism evidence="1 2">
    <name type="scientific">Streptomyces fodineus</name>
    <dbReference type="NCBI Taxonomy" id="1904616"/>
    <lineage>
        <taxon>Bacteria</taxon>
        <taxon>Bacillati</taxon>
        <taxon>Actinomycetota</taxon>
        <taxon>Actinomycetes</taxon>
        <taxon>Kitasatosporales</taxon>
        <taxon>Streptomycetaceae</taxon>
        <taxon>Streptomyces</taxon>
    </lineage>
</organism>
<dbReference type="AlphaFoldDB" id="A0A1D7Y843"/>
<evidence type="ECO:0000313" key="1">
    <source>
        <dbReference type="EMBL" id="AOR31640.1"/>
    </source>
</evidence>
<gene>
    <name evidence="1" type="ORF">BFF78_11780</name>
</gene>
<proteinExistence type="predicted"/>
<dbReference type="RefSeq" id="WP_069778284.1">
    <property type="nucleotide sequence ID" value="NZ_CP017248.1"/>
</dbReference>